<dbReference type="KEGG" id="ptm:GSPATT00039211001"/>
<proteinExistence type="predicted"/>
<reference evidence="1 2" key="1">
    <citation type="journal article" date="2006" name="Nature">
        <title>Global trends of whole-genome duplications revealed by the ciliate Paramecium tetraurelia.</title>
        <authorList>
            <consortium name="Genoscope"/>
            <person name="Aury J.-M."/>
            <person name="Jaillon O."/>
            <person name="Duret L."/>
            <person name="Noel B."/>
            <person name="Jubin C."/>
            <person name="Porcel B.M."/>
            <person name="Segurens B."/>
            <person name="Daubin V."/>
            <person name="Anthouard V."/>
            <person name="Aiach N."/>
            <person name="Arnaiz O."/>
            <person name="Billaut A."/>
            <person name="Beisson J."/>
            <person name="Blanc I."/>
            <person name="Bouhouche K."/>
            <person name="Camara F."/>
            <person name="Duharcourt S."/>
            <person name="Guigo R."/>
            <person name="Gogendeau D."/>
            <person name="Katinka M."/>
            <person name="Keller A.-M."/>
            <person name="Kissmehl R."/>
            <person name="Klotz C."/>
            <person name="Koll F."/>
            <person name="Le Moue A."/>
            <person name="Lepere C."/>
            <person name="Malinsky S."/>
            <person name="Nowacki M."/>
            <person name="Nowak J.K."/>
            <person name="Plattner H."/>
            <person name="Poulain J."/>
            <person name="Ruiz F."/>
            <person name="Serrano V."/>
            <person name="Zagulski M."/>
            <person name="Dessen P."/>
            <person name="Betermier M."/>
            <person name="Weissenbach J."/>
            <person name="Scarpelli C."/>
            <person name="Schachter V."/>
            <person name="Sperling L."/>
            <person name="Meyer E."/>
            <person name="Cohen J."/>
            <person name="Wincker P."/>
        </authorList>
    </citation>
    <scope>NUCLEOTIDE SEQUENCE [LARGE SCALE GENOMIC DNA]</scope>
    <source>
        <strain evidence="1 2">Stock d4-2</strain>
    </source>
</reference>
<gene>
    <name evidence="1" type="ORF">GSPATT00039211001</name>
</gene>
<organism evidence="1 2">
    <name type="scientific">Paramecium tetraurelia</name>
    <dbReference type="NCBI Taxonomy" id="5888"/>
    <lineage>
        <taxon>Eukaryota</taxon>
        <taxon>Sar</taxon>
        <taxon>Alveolata</taxon>
        <taxon>Ciliophora</taxon>
        <taxon>Intramacronucleata</taxon>
        <taxon>Oligohymenophorea</taxon>
        <taxon>Peniculida</taxon>
        <taxon>Parameciidae</taxon>
        <taxon>Paramecium</taxon>
    </lineage>
</organism>
<dbReference type="EMBL" id="CT868270">
    <property type="protein sequence ID" value="CAK77383.1"/>
    <property type="molecule type" value="Genomic_DNA"/>
</dbReference>
<evidence type="ECO:0008006" key="3">
    <source>
        <dbReference type="Google" id="ProtNLM"/>
    </source>
</evidence>
<dbReference type="Proteomes" id="UP000000600">
    <property type="component" value="Unassembled WGS sequence"/>
</dbReference>
<dbReference type="HOGENOM" id="CLU_1698935_0_0_1"/>
<keyword evidence="2" id="KW-1185">Reference proteome</keyword>
<sequence length="155" mass="17728">MLSYSNYCTSYSADNFRIFQSGNACICQNEYYENSQSLAYNQCDISCPTCSSIATYCTSCDSLLNLSLNQQNVCLCQSINFLVQPQNNARVSNIITHFFSSFVGNIKEWHINVLNVARQKDILIQITQNVHVQMDTMKLIQNSDRQIKFTSQYVI</sequence>
<evidence type="ECO:0000313" key="1">
    <source>
        <dbReference type="EMBL" id="CAK77383.1"/>
    </source>
</evidence>
<dbReference type="GeneID" id="5030564"/>
<dbReference type="RefSeq" id="XP_001444780.1">
    <property type="nucleotide sequence ID" value="XM_001444743.1"/>
</dbReference>
<dbReference type="InterPro" id="IPR009030">
    <property type="entry name" value="Growth_fac_rcpt_cys_sf"/>
</dbReference>
<accession>A0D2W6</accession>
<protein>
    <recommendedName>
        <fullName evidence="3">Transmembrane protein</fullName>
    </recommendedName>
</protein>
<evidence type="ECO:0000313" key="2">
    <source>
        <dbReference type="Proteomes" id="UP000000600"/>
    </source>
</evidence>
<name>A0D2W6_PARTE</name>
<dbReference type="AlphaFoldDB" id="A0D2W6"/>
<dbReference type="SUPFAM" id="SSF57184">
    <property type="entry name" value="Growth factor receptor domain"/>
    <property type="match status" value="1"/>
</dbReference>
<dbReference type="InParanoid" id="A0D2W6"/>